<dbReference type="AlphaFoldDB" id="A0A501WF75"/>
<dbReference type="SUPFAM" id="SSF143120">
    <property type="entry name" value="YefM-like"/>
    <property type="match status" value="1"/>
</dbReference>
<dbReference type="CDD" id="cd00093">
    <property type="entry name" value="HTH_XRE"/>
    <property type="match status" value="1"/>
</dbReference>
<dbReference type="SUPFAM" id="SSF47413">
    <property type="entry name" value="lambda repressor-like DNA-binding domains"/>
    <property type="match status" value="1"/>
</dbReference>
<accession>A0A501WF75</accession>
<evidence type="ECO:0000256" key="2">
    <source>
        <dbReference type="ARBA" id="ARBA00023125"/>
    </source>
</evidence>
<dbReference type="GO" id="GO:0003677">
    <property type="term" value="F:DNA binding"/>
    <property type="evidence" value="ECO:0007669"/>
    <property type="project" value="UniProtKB-KW"/>
</dbReference>
<evidence type="ECO:0000313" key="4">
    <source>
        <dbReference type="EMBL" id="TPE48219.1"/>
    </source>
</evidence>
<dbReference type="InterPro" id="IPR010982">
    <property type="entry name" value="Lambda_DNA-bd_dom_sf"/>
</dbReference>
<reference evidence="4 5" key="1">
    <citation type="submission" date="2019-06" db="EMBL/GenBank/DDBJ databases">
        <title>A novel bacterium of genus Marinomonas, isolated from coastal sand.</title>
        <authorList>
            <person name="Huang H."/>
            <person name="Mo K."/>
            <person name="Hu Y."/>
        </authorList>
    </citation>
    <scope>NUCLEOTIDE SEQUENCE [LARGE SCALE GENOMIC DNA]</scope>
    <source>
        <strain evidence="4 5">HB171799</strain>
    </source>
</reference>
<dbReference type="SMART" id="SM00530">
    <property type="entry name" value="HTH_XRE"/>
    <property type="match status" value="1"/>
</dbReference>
<comment type="similarity">
    <text evidence="1">Belongs to the phD/YefM antitoxin family.</text>
</comment>
<dbReference type="PROSITE" id="PS50943">
    <property type="entry name" value="HTH_CROC1"/>
    <property type="match status" value="1"/>
</dbReference>
<proteinExistence type="inferred from homology"/>
<dbReference type="InterPro" id="IPR036165">
    <property type="entry name" value="YefM-like_sf"/>
</dbReference>
<sequence>MQVLEKDGRPAFVVLPIEEWYALEARLEALEDIKEATAIRQAIDSGQEESVPAELVDRLLDGESPIKVWREYRGLSQATLAKHSGVSSAYISQIEAGKKSGAVDTLKRIAEALNVDLDDLI</sequence>
<dbReference type="PANTHER" id="PTHR46797">
    <property type="entry name" value="HTH-TYPE TRANSCRIPTIONAL REGULATOR"/>
    <property type="match status" value="1"/>
</dbReference>
<keyword evidence="5" id="KW-1185">Reference proteome</keyword>
<dbReference type="GO" id="GO:0003700">
    <property type="term" value="F:DNA-binding transcription factor activity"/>
    <property type="evidence" value="ECO:0007669"/>
    <property type="project" value="TreeGrafter"/>
</dbReference>
<dbReference type="Proteomes" id="UP000315901">
    <property type="component" value="Unassembled WGS sequence"/>
</dbReference>
<evidence type="ECO:0000313" key="5">
    <source>
        <dbReference type="Proteomes" id="UP000315901"/>
    </source>
</evidence>
<dbReference type="Gene3D" id="1.10.260.40">
    <property type="entry name" value="lambda repressor-like DNA-binding domains"/>
    <property type="match status" value="1"/>
</dbReference>
<dbReference type="PANTHER" id="PTHR46797:SF1">
    <property type="entry name" value="METHYLPHOSPHONATE SYNTHASE"/>
    <property type="match status" value="1"/>
</dbReference>
<organism evidence="4 5">
    <name type="scientific">Maribrevibacterium harenarium</name>
    <dbReference type="NCBI Taxonomy" id="2589817"/>
    <lineage>
        <taxon>Bacteria</taxon>
        <taxon>Pseudomonadati</taxon>
        <taxon>Pseudomonadota</taxon>
        <taxon>Gammaproteobacteria</taxon>
        <taxon>Oceanospirillales</taxon>
        <taxon>Oceanospirillaceae</taxon>
        <taxon>Maribrevibacterium</taxon>
    </lineage>
</organism>
<name>A0A501WF75_9GAMM</name>
<evidence type="ECO:0000259" key="3">
    <source>
        <dbReference type="PROSITE" id="PS50943"/>
    </source>
</evidence>
<gene>
    <name evidence="4" type="ORF">FJM67_13455</name>
</gene>
<dbReference type="InterPro" id="IPR001387">
    <property type="entry name" value="Cro/C1-type_HTH"/>
</dbReference>
<dbReference type="RefSeq" id="WP_140590206.1">
    <property type="nucleotide sequence ID" value="NZ_VFRR01000035.1"/>
</dbReference>
<dbReference type="InterPro" id="IPR050807">
    <property type="entry name" value="TransReg_Diox_bact_type"/>
</dbReference>
<dbReference type="EMBL" id="VFRR01000035">
    <property type="protein sequence ID" value="TPE48219.1"/>
    <property type="molecule type" value="Genomic_DNA"/>
</dbReference>
<comment type="caution">
    <text evidence="4">The sequence shown here is derived from an EMBL/GenBank/DDBJ whole genome shotgun (WGS) entry which is preliminary data.</text>
</comment>
<feature type="domain" description="HTH cro/C1-type" evidence="3">
    <location>
        <begin position="66"/>
        <end position="120"/>
    </location>
</feature>
<dbReference type="OrthoDB" id="129597at2"/>
<dbReference type="Pfam" id="PF01381">
    <property type="entry name" value="HTH_3"/>
    <property type="match status" value="1"/>
</dbReference>
<keyword evidence="2" id="KW-0238">DNA-binding</keyword>
<protein>
    <submittedName>
        <fullName evidence="4">Helix-turn-helix transcriptional regulator</fullName>
    </submittedName>
</protein>
<evidence type="ECO:0000256" key="1">
    <source>
        <dbReference type="ARBA" id="ARBA00009981"/>
    </source>
</evidence>
<dbReference type="GO" id="GO:0005829">
    <property type="term" value="C:cytosol"/>
    <property type="evidence" value="ECO:0007669"/>
    <property type="project" value="TreeGrafter"/>
</dbReference>